<accession>A0A8J3MVN2</accession>
<keyword evidence="2" id="KW-0378">Hydrolase</keyword>
<evidence type="ECO:0000313" key="3">
    <source>
        <dbReference type="Proteomes" id="UP000612362"/>
    </source>
</evidence>
<proteinExistence type="predicted"/>
<dbReference type="Pfam" id="PF12697">
    <property type="entry name" value="Abhydrolase_6"/>
    <property type="match status" value="1"/>
</dbReference>
<feature type="domain" description="AB hydrolase-1" evidence="1">
    <location>
        <begin position="35"/>
        <end position="275"/>
    </location>
</feature>
<dbReference type="EMBL" id="BNJF01000008">
    <property type="protein sequence ID" value="GHO50502.1"/>
    <property type="molecule type" value="Genomic_DNA"/>
</dbReference>
<dbReference type="PANTHER" id="PTHR43798">
    <property type="entry name" value="MONOACYLGLYCEROL LIPASE"/>
    <property type="match status" value="1"/>
</dbReference>
<dbReference type="GO" id="GO:0016020">
    <property type="term" value="C:membrane"/>
    <property type="evidence" value="ECO:0007669"/>
    <property type="project" value="TreeGrafter"/>
</dbReference>
<dbReference type="AlphaFoldDB" id="A0A8J3MVN2"/>
<dbReference type="SUPFAM" id="SSF53474">
    <property type="entry name" value="alpha/beta-Hydrolases"/>
    <property type="match status" value="1"/>
</dbReference>
<evidence type="ECO:0000313" key="2">
    <source>
        <dbReference type="EMBL" id="GHO50502.1"/>
    </source>
</evidence>
<keyword evidence="3" id="KW-1185">Reference proteome</keyword>
<dbReference type="Gene3D" id="3.40.50.1820">
    <property type="entry name" value="alpha/beta hydrolase"/>
    <property type="match status" value="1"/>
</dbReference>
<dbReference type="InterPro" id="IPR050266">
    <property type="entry name" value="AB_hydrolase_sf"/>
</dbReference>
<evidence type="ECO:0000259" key="1">
    <source>
        <dbReference type="Pfam" id="PF12697"/>
    </source>
</evidence>
<dbReference type="InterPro" id="IPR000073">
    <property type="entry name" value="AB_hydrolase_1"/>
</dbReference>
<dbReference type="RefSeq" id="WP_236031891.1">
    <property type="nucleotide sequence ID" value="NZ_BNJF01000008.1"/>
</dbReference>
<dbReference type="PANTHER" id="PTHR43798:SF33">
    <property type="entry name" value="HYDROLASE, PUTATIVE (AFU_ORTHOLOGUE AFUA_2G14860)-RELATED"/>
    <property type="match status" value="1"/>
</dbReference>
<gene>
    <name evidence="2" type="ORF">KSX_86650</name>
</gene>
<dbReference type="Proteomes" id="UP000612362">
    <property type="component" value="Unassembled WGS sequence"/>
</dbReference>
<dbReference type="InterPro" id="IPR029058">
    <property type="entry name" value="AB_hydrolase_fold"/>
</dbReference>
<dbReference type="GO" id="GO:0016787">
    <property type="term" value="F:hydrolase activity"/>
    <property type="evidence" value="ECO:0007669"/>
    <property type="project" value="UniProtKB-KW"/>
</dbReference>
<comment type="caution">
    <text evidence="2">The sequence shown here is derived from an EMBL/GenBank/DDBJ whole genome shotgun (WGS) entry which is preliminary data.</text>
</comment>
<protein>
    <submittedName>
        <fullName evidence="2">Alpha/beta hydrolase</fullName>
    </submittedName>
</protein>
<name>A0A8J3MVN2_9CHLR</name>
<organism evidence="2 3">
    <name type="scientific">Ktedonospora formicarum</name>
    <dbReference type="NCBI Taxonomy" id="2778364"/>
    <lineage>
        <taxon>Bacteria</taxon>
        <taxon>Bacillati</taxon>
        <taxon>Chloroflexota</taxon>
        <taxon>Ktedonobacteria</taxon>
        <taxon>Ktedonobacterales</taxon>
        <taxon>Ktedonobacteraceae</taxon>
        <taxon>Ktedonospora</taxon>
    </lineage>
</organism>
<sequence length="285" mass="31416">MIKNHINTTAETTHTVLSKDGTRISYLSIGSGPAVIIVPGALSFASEYTAFAHVLAEHFTVYTIERRGRGLSGPQGNDYSITKESEDVRALQRETGASFIVGHSFGGLIALEVARNNSALTKVAVYEPGVSIDGSIPAGWIPGYEKKLAEGKKLDAFVEFIRALNPQSSGKAPAWLLKRLLPLFMGSHELKRKLSLLHENLREHKEVARLNNSYEIYREITACVLLMYGGKDQATLAEGNMHRLTAVFSRAEVRKFPTLDHFGINEGSPREVAEAVSTYFLKREL</sequence>
<reference evidence="2" key="1">
    <citation type="submission" date="2020-10" db="EMBL/GenBank/DDBJ databases">
        <title>Taxonomic study of unclassified bacteria belonging to the class Ktedonobacteria.</title>
        <authorList>
            <person name="Yabe S."/>
            <person name="Wang C.M."/>
            <person name="Zheng Y."/>
            <person name="Sakai Y."/>
            <person name="Cavaletti L."/>
            <person name="Monciardini P."/>
            <person name="Donadio S."/>
        </authorList>
    </citation>
    <scope>NUCLEOTIDE SEQUENCE</scope>
    <source>
        <strain evidence="2">SOSP1-1</strain>
    </source>
</reference>